<sequence length="88" mass="10013">MKLIDQIKQVFAGFRVAQETDWWVEIITTKPHCTYYFGPFSSHDEAKAAYPGYVEDLDGEGAQGIAIVIKRCQPTELTICDEEEIQDN</sequence>
<protein>
    <submittedName>
        <fullName evidence="1">DUF1816 domain-containing protein</fullName>
    </submittedName>
</protein>
<comment type="caution">
    <text evidence="1">The sequence shown here is derived from an EMBL/GenBank/DDBJ whole genome shotgun (WGS) entry which is preliminary data.</text>
</comment>
<dbReference type="AlphaFoldDB" id="A0A9X5E318"/>
<gene>
    <name evidence="1" type="ORF">QH73_0006805</name>
</gene>
<proteinExistence type="predicted"/>
<evidence type="ECO:0000313" key="1">
    <source>
        <dbReference type="EMBL" id="NHC34370.1"/>
    </source>
</evidence>
<reference evidence="1 2" key="1">
    <citation type="journal article" date="2015" name="Genome Announc.">
        <title>Draft Genome Sequence of the Terrestrial Cyanobacterium Scytonema millei VB511283, Isolated from Eastern India.</title>
        <authorList>
            <person name="Sen D."/>
            <person name="Chandrababunaidu M.M."/>
            <person name="Singh D."/>
            <person name="Sanghi N."/>
            <person name="Ghorai A."/>
            <person name="Mishra G.P."/>
            <person name="Madduluri M."/>
            <person name="Adhikary S.P."/>
            <person name="Tripathy S."/>
        </authorList>
    </citation>
    <scope>NUCLEOTIDE SEQUENCE [LARGE SCALE GENOMIC DNA]</scope>
    <source>
        <strain evidence="1 2">VB511283</strain>
    </source>
</reference>
<dbReference type="RefSeq" id="WP_039715722.1">
    <property type="nucleotide sequence ID" value="NZ_JTJC03000001.1"/>
</dbReference>
<keyword evidence="2" id="KW-1185">Reference proteome</keyword>
<dbReference type="OrthoDB" id="560125at2"/>
<evidence type="ECO:0000313" key="2">
    <source>
        <dbReference type="Proteomes" id="UP000031532"/>
    </source>
</evidence>
<accession>A0A9X5E318</accession>
<dbReference type="Proteomes" id="UP000031532">
    <property type="component" value="Unassembled WGS sequence"/>
</dbReference>
<organism evidence="1 2">
    <name type="scientific">Scytonema millei VB511283</name>
    <dbReference type="NCBI Taxonomy" id="1245923"/>
    <lineage>
        <taxon>Bacteria</taxon>
        <taxon>Bacillati</taxon>
        <taxon>Cyanobacteriota</taxon>
        <taxon>Cyanophyceae</taxon>
        <taxon>Nostocales</taxon>
        <taxon>Scytonemataceae</taxon>
        <taxon>Scytonema</taxon>
    </lineage>
</organism>
<dbReference type="InterPro" id="IPR014945">
    <property type="entry name" value="DUF1816"/>
</dbReference>
<name>A0A9X5E318_9CYAN</name>
<dbReference type="EMBL" id="JTJC03000001">
    <property type="protein sequence ID" value="NHC34370.1"/>
    <property type="molecule type" value="Genomic_DNA"/>
</dbReference>
<dbReference type="Pfam" id="PF08846">
    <property type="entry name" value="DUF1816"/>
    <property type="match status" value="1"/>
</dbReference>